<evidence type="ECO:0000256" key="2">
    <source>
        <dbReference type="ARBA" id="ARBA00005752"/>
    </source>
</evidence>
<dbReference type="PIRSF" id="PIRSF001589">
    <property type="entry name" value="Asn_synthetase_glu-h"/>
    <property type="match status" value="1"/>
</dbReference>
<reference evidence="9 10" key="1">
    <citation type="submission" date="2020-07" db="EMBL/GenBank/DDBJ databases">
        <title>Genomic Encyclopedia of Type Strains, Phase IV (KMG-V): Genome sequencing to study the core and pangenomes of soil and plant-associated prokaryotes.</title>
        <authorList>
            <person name="Whitman W."/>
        </authorList>
    </citation>
    <scope>NUCLEOTIDE SEQUENCE [LARGE SCALE GENOMIC DNA]</scope>
    <source>
        <strain evidence="9 10">X4EP2</strain>
    </source>
</reference>
<dbReference type="Gene3D" id="3.40.50.620">
    <property type="entry name" value="HUPs"/>
    <property type="match status" value="2"/>
</dbReference>
<dbReference type="InterPro" id="IPR017932">
    <property type="entry name" value="GATase_2_dom"/>
</dbReference>
<dbReference type="GO" id="GO:0005829">
    <property type="term" value="C:cytosol"/>
    <property type="evidence" value="ECO:0007669"/>
    <property type="project" value="TreeGrafter"/>
</dbReference>
<dbReference type="InterPro" id="IPR029055">
    <property type="entry name" value="Ntn_hydrolases_N"/>
</dbReference>
<dbReference type="GO" id="GO:0006529">
    <property type="term" value="P:asparagine biosynthetic process"/>
    <property type="evidence" value="ECO:0007669"/>
    <property type="project" value="InterPro"/>
</dbReference>
<dbReference type="AlphaFoldDB" id="A0A7Y9TR85"/>
<sequence>MSILFGQLEERGAVATEAALRRLSRATERYATEPSAFYISERLGMGFQPYVSHERSATNVSSAVDIYGNALSFDGRLDNYRELAAELGVDASNATDSRLVLAAFHRWGEDCFRRLTGDWALVLWAPSHELLYLARDHAGARTLHFRIDGDAVEWGTYLDTFLAENAGLAISKSYVACYLSGIQLRNLTPYDSIMSVPPAHYVIVGGGQVRTRAHWSAAQIAEATCKSDKDYEDSFLALLKQSVRRRANATETVLAELSGGIDSTAIVCVSDSLRRSEQAGAALVDTVSYCDDAELSLDDKRYFSIAETERGKVGTHLDMAISQRTFLPHSSAKGRYLVPGADSLSITREEQFFQAVWSKGYRSLLSGIGGDELLGGVPDPKPELADYLVSRDIRNFLRQCFAWSLIDRSPMIETLWGSVAHVARLYRTSSSSSTVPFWLSPTLTECAQATGRGYALRQRSTYTPRQLSDEGTWWSVMETLPHLFPRIVARPEYRYPYLDKDLVNFLMAIPREQLLRPNRRRSLMRRALAGIVPHEVLERKAKAFQLRGVLHALQRARPSLEGLFQQSRLVEEGCIDPDLFRSAFRKACEGEASHTRTLIRTIAMELWLQSEKTALGARTTPFTLGSAA</sequence>
<dbReference type="InterPro" id="IPR051786">
    <property type="entry name" value="ASN_synthetase/amidase"/>
</dbReference>
<dbReference type="Pfam" id="PF13537">
    <property type="entry name" value="GATase_7"/>
    <property type="match status" value="1"/>
</dbReference>
<dbReference type="PANTHER" id="PTHR43284">
    <property type="entry name" value="ASPARAGINE SYNTHETASE (GLUTAMINE-HYDROLYZING)"/>
    <property type="match status" value="1"/>
</dbReference>
<keyword evidence="10" id="KW-1185">Reference proteome</keyword>
<keyword evidence="5 7" id="KW-0067">ATP-binding</keyword>
<dbReference type="RefSeq" id="WP_179486998.1">
    <property type="nucleotide sequence ID" value="NZ_JACCCW010000001.1"/>
</dbReference>
<evidence type="ECO:0000256" key="5">
    <source>
        <dbReference type="ARBA" id="ARBA00022840"/>
    </source>
</evidence>
<evidence type="ECO:0000259" key="8">
    <source>
        <dbReference type="PROSITE" id="PS51278"/>
    </source>
</evidence>
<feature type="domain" description="Glutamine amidotransferase type-2" evidence="8">
    <location>
        <begin position="1"/>
        <end position="207"/>
    </location>
</feature>
<evidence type="ECO:0000256" key="7">
    <source>
        <dbReference type="PIRSR" id="PIRSR001589-2"/>
    </source>
</evidence>
<dbReference type="PROSITE" id="PS51278">
    <property type="entry name" value="GATASE_TYPE_2"/>
    <property type="match status" value="1"/>
</dbReference>
<keyword evidence="9" id="KW-0436">Ligase</keyword>
<feature type="binding site" evidence="7">
    <location>
        <position position="96"/>
    </location>
    <ligand>
        <name>L-glutamine</name>
        <dbReference type="ChEBI" id="CHEBI:58359"/>
    </ligand>
</feature>
<organism evidence="9 10">
    <name type="scientific">Granulicella arctica</name>
    <dbReference type="NCBI Taxonomy" id="940613"/>
    <lineage>
        <taxon>Bacteria</taxon>
        <taxon>Pseudomonadati</taxon>
        <taxon>Acidobacteriota</taxon>
        <taxon>Terriglobia</taxon>
        <taxon>Terriglobales</taxon>
        <taxon>Acidobacteriaceae</taxon>
        <taxon>Granulicella</taxon>
    </lineage>
</organism>
<evidence type="ECO:0000313" key="9">
    <source>
        <dbReference type="EMBL" id="NYF77968.1"/>
    </source>
</evidence>
<evidence type="ECO:0000256" key="3">
    <source>
        <dbReference type="ARBA" id="ARBA00012737"/>
    </source>
</evidence>
<name>A0A7Y9TR85_9BACT</name>
<dbReference type="EMBL" id="JACCCW010000001">
    <property type="protein sequence ID" value="NYF77968.1"/>
    <property type="molecule type" value="Genomic_DNA"/>
</dbReference>
<proteinExistence type="inferred from homology"/>
<gene>
    <name evidence="9" type="ORF">HDF17_000255</name>
</gene>
<dbReference type="InterPro" id="IPR006426">
    <property type="entry name" value="Asn_synth_AEB"/>
</dbReference>
<evidence type="ECO:0000256" key="1">
    <source>
        <dbReference type="ARBA" id="ARBA00005187"/>
    </source>
</evidence>
<dbReference type="Gene3D" id="3.60.20.10">
    <property type="entry name" value="Glutamine Phosphoribosylpyrophosphate, subunit 1, domain 1"/>
    <property type="match status" value="1"/>
</dbReference>
<dbReference type="PANTHER" id="PTHR43284:SF1">
    <property type="entry name" value="ASPARAGINE SYNTHETASE"/>
    <property type="match status" value="1"/>
</dbReference>
<dbReference type="SUPFAM" id="SSF52402">
    <property type="entry name" value="Adenine nucleotide alpha hydrolases-like"/>
    <property type="match status" value="1"/>
</dbReference>
<keyword evidence="4 7" id="KW-0547">Nucleotide-binding</keyword>
<comment type="catalytic activity">
    <reaction evidence="6">
        <text>L-aspartate + L-glutamine + ATP + H2O = L-asparagine + L-glutamate + AMP + diphosphate + H(+)</text>
        <dbReference type="Rhea" id="RHEA:12228"/>
        <dbReference type="ChEBI" id="CHEBI:15377"/>
        <dbReference type="ChEBI" id="CHEBI:15378"/>
        <dbReference type="ChEBI" id="CHEBI:29985"/>
        <dbReference type="ChEBI" id="CHEBI:29991"/>
        <dbReference type="ChEBI" id="CHEBI:30616"/>
        <dbReference type="ChEBI" id="CHEBI:33019"/>
        <dbReference type="ChEBI" id="CHEBI:58048"/>
        <dbReference type="ChEBI" id="CHEBI:58359"/>
        <dbReference type="ChEBI" id="CHEBI:456215"/>
        <dbReference type="EC" id="6.3.5.4"/>
    </reaction>
</comment>
<evidence type="ECO:0000313" key="10">
    <source>
        <dbReference type="Proteomes" id="UP000589520"/>
    </source>
</evidence>
<dbReference type="GO" id="GO:0004066">
    <property type="term" value="F:asparagine synthase (glutamine-hydrolyzing) activity"/>
    <property type="evidence" value="ECO:0007669"/>
    <property type="project" value="UniProtKB-EC"/>
</dbReference>
<protein>
    <recommendedName>
        <fullName evidence="3">asparagine synthase (glutamine-hydrolyzing)</fullName>
        <ecNumber evidence="3">6.3.5.4</ecNumber>
    </recommendedName>
</protein>
<dbReference type="GO" id="GO:0005524">
    <property type="term" value="F:ATP binding"/>
    <property type="evidence" value="ECO:0007669"/>
    <property type="project" value="UniProtKB-KW"/>
</dbReference>
<dbReference type="SUPFAM" id="SSF56235">
    <property type="entry name" value="N-terminal nucleophile aminohydrolases (Ntn hydrolases)"/>
    <property type="match status" value="1"/>
</dbReference>
<comment type="similarity">
    <text evidence="2">Belongs to the asparagine synthetase family.</text>
</comment>
<comment type="pathway">
    <text evidence="1">Amino-acid biosynthesis; L-asparagine biosynthesis; L-asparagine from L-aspartate (L-Gln route): step 1/1.</text>
</comment>
<evidence type="ECO:0000256" key="4">
    <source>
        <dbReference type="ARBA" id="ARBA00022741"/>
    </source>
</evidence>
<dbReference type="EC" id="6.3.5.4" evidence="3"/>
<dbReference type="Proteomes" id="UP000589520">
    <property type="component" value="Unassembled WGS sequence"/>
</dbReference>
<comment type="caution">
    <text evidence="9">The sequence shown here is derived from an EMBL/GenBank/DDBJ whole genome shotgun (WGS) entry which is preliminary data.</text>
</comment>
<dbReference type="Pfam" id="PF00733">
    <property type="entry name" value="Asn_synthase"/>
    <property type="match status" value="1"/>
</dbReference>
<accession>A0A7Y9TR85</accession>
<dbReference type="InterPro" id="IPR001962">
    <property type="entry name" value="Asn_synthase"/>
</dbReference>
<evidence type="ECO:0000256" key="6">
    <source>
        <dbReference type="ARBA" id="ARBA00048741"/>
    </source>
</evidence>
<dbReference type="InterPro" id="IPR014729">
    <property type="entry name" value="Rossmann-like_a/b/a_fold"/>
</dbReference>